<keyword evidence="2" id="KW-1185">Reference proteome</keyword>
<name>A0A7X0D7Z3_9ACTN</name>
<evidence type="ECO:0000313" key="2">
    <source>
        <dbReference type="Proteomes" id="UP000546642"/>
    </source>
</evidence>
<protein>
    <submittedName>
        <fullName evidence="1">Coproporphyrinogen III oxidase</fullName>
    </submittedName>
</protein>
<comment type="caution">
    <text evidence="1">The sequence shown here is derived from an EMBL/GenBank/DDBJ whole genome shotgun (WGS) entry which is preliminary data.</text>
</comment>
<sequence length="58" mass="6462">MFEPLIQMYERGGGFGLDGTGCIEVDMVAMPRHGMQRYLSTEPRAPLTTEELDALDSQ</sequence>
<organism evidence="1 2">
    <name type="scientific">Nocardiopsis mwathae</name>
    <dbReference type="NCBI Taxonomy" id="1472723"/>
    <lineage>
        <taxon>Bacteria</taxon>
        <taxon>Bacillati</taxon>
        <taxon>Actinomycetota</taxon>
        <taxon>Actinomycetes</taxon>
        <taxon>Streptosporangiales</taxon>
        <taxon>Nocardiopsidaceae</taxon>
        <taxon>Nocardiopsis</taxon>
    </lineage>
</organism>
<dbReference type="Proteomes" id="UP000546642">
    <property type="component" value="Unassembled WGS sequence"/>
</dbReference>
<dbReference type="AlphaFoldDB" id="A0A7X0D7Z3"/>
<accession>A0A7X0D7Z3</accession>
<dbReference type="EMBL" id="JACHDS010000001">
    <property type="protein sequence ID" value="MBB6174845.1"/>
    <property type="molecule type" value="Genomic_DNA"/>
</dbReference>
<gene>
    <name evidence="1" type="ORF">HNR23_004905</name>
</gene>
<proteinExistence type="predicted"/>
<reference evidence="1 2" key="1">
    <citation type="submission" date="2020-08" db="EMBL/GenBank/DDBJ databases">
        <title>Sequencing the genomes of 1000 actinobacteria strains.</title>
        <authorList>
            <person name="Klenk H.-P."/>
        </authorList>
    </citation>
    <scope>NUCLEOTIDE SEQUENCE [LARGE SCALE GENOMIC DNA]</scope>
    <source>
        <strain evidence="1 2">DSM 46659</strain>
    </source>
</reference>
<evidence type="ECO:0000313" key="1">
    <source>
        <dbReference type="EMBL" id="MBB6174845.1"/>
    </source>
</evidence>